<dbReference type="AlphaFoldDB" id="A0A1Y0CGW3"/>
<dbReference type="InterPro" id="IPR022536">
    <property type="entry name" value="EspC"/>
</dbReference>
<dbReference type="EMBL" id="CP020813">
    <property type="protein sequence ID" value="ART74529.1"/>
    <property type="molecule type" value="Genomic_DNA"/>
</dbReference>
<proteinExistence type="predicted"/>
<dbReference type="Pfam" id="PF10824">
    <property type="entry name" value="T7SS_ESX_EspC"/>
    <property type="match status" value="1"/>
</dbReference>
<organism evidence="1 2">
    <name type="scientific">Mycobacterium dioxanotrophicus</name>
    <dbReference type="NCBI Taxonomy" id="482462"/>
    <lineage>
        <taxon>Bacteria</taxon>
        <taxon>Bacillati</taxon>
        <taxon>Actinomycetota</taxon>
        <taxon>Actinomycetes</taxon>
        <taxon>Mycobacteriales</taxon>
        <taxon>Mycobacteriaceae</taxon>
        <taxon>Mycobacterium</taxon>
    </lineage>
</organism>
<dbReference type="Proteomes" id="UP000195331">
    <property type="component" value="Plasmid unnamed4"/>
</dbReference>
<accession>A0A1Y0CGW3</accession>
<reference evidence="1 2" key="1">
    <citation type="submission" date="2017-04" db="EMBL/GenBank/DDBJ databases">
        <title>Whole Genome Sequence of 1,4-Dioxane Degrading Bacterium Mycobacterium dioxanotrophicus PH-06.</title>
        <authorList>
            <person name="He Y."/>
        </authorList>
    </citation>
    <scope>NUCLEOTIDE SEQUENCE [LARGE SCALE GENOMIC DNA]</scope>
    <source>
        <strain evidence="1 2">PH-06</strain>
        <plasmid evidence="1 2">unnamed4</plasmid>
    </source>
</reference>
<dbReference type="GO" id="GO:0009306">
    <property type="term" value="P:protein secretion"/>
    <property type="evidence" value="ECO:0007669"/>
    <property type="project" value="InterPro"/>
</dbReference>
<geneLocation type="plasmid" evidence="1 2">
    <name>unnamed4</name>
</geneLocation>
<evidence type="ECO:0000313" key="2">
    <source>
        <dbReference type="Proteomes" id="UP000195331"/>
    </source>
</evidence>
<keyword evidence="2" id="KW-1185">Reference proteome</keyword>
<protein>
    <submittedName>
        <fullName evidence="1">ESX-1 secretion-associated protein</fullName>
    </submittedName>
</protein>
<sequence length="110" mass="11470">MQLSYSYSLFAMNLRVDDQDILQFAAANDLVASEVAANVQPDAELLAAMQTGYGPVGAEFTAAVGEFQQAMLASGTAVAEHFAKHAEDLRAAAGRYVAGDQGSAAAIHGY</sequence>
<gene>
    <name evidence="1" type="ORF">BTO20_38720</name>
</gene>
<name>A0A1Y0CGW3_9MYCO</name>
<keyword evidence="1" id="KW-0614">Plasmid</keyword>
<dbReference type="OrthoDB" id="4762018at2"/>
<dbReference type="KEGG" id="mdx:BTO20_38720"/>
<evidence type="ECO:0000313" key="1">
    <source>
        <dbReference type="EMBL" id="ART74529.1"/>
    </source>
</evidence>